<feature type="compositionally biased region" description="Polar residues" evidence="1">
    <location>
        <begin position="248"/>
        <end position="264"/>
    </location>
</feature>
<dbReference type="EMBL" id="CAJOBC010103967">
    <property type="protein sequence ID" value="CAF4489124.1"/>
    <property type="molecule type" value="Genomic_DNA"/>
</dbReference>
<name>A0A8S2XB70_9BILA</name>
<gene>
    <name evidence="2" type="ORF">SRO942_LOCUS44235</name>
</gene>
<evidence type="ECO:0000313" key="2">
    <source>
        <dbReference type="EMBL" id="CAF4489124.1"/>
    </source>
</evidence>
<dbReference type="Proteomes" id="UP000681722">
    <property type="component" value="Unassembled WGS sequence"/>
</dbReference>
<comment type="caution">
    <text evidence="2">The sequence shown here is derived from an EMBL/GenBank/DDBJ whole genome shotgun (WGS) entry which is preliminary data.</text>
</comment>
<evidence type="ECO:0000313" key="3">
    <source>
        <dbReference type="Proteomes" id="UP000681722"/>
    </source>
</evidence>
<reference evidence="2" key="1">
    <citation type="submission" date="2021-02" db="EMBL/GenBank/DDBJ databases">
        <authorList>
            <person name="Nowell W R."/>
        </authorList>
    </citation>
    <scope>NUCLEOTIDE SEQUENCE</scope>
</reference>
<accession>A0A8S2XB70</accession>
<dbReference type="AlphaFoldDB" id="A0A8S2XB70"/>
<evidence type="ECO:0000256" key="1">
    <source>
        <dbReference type="SAM" id="MobiDB-lite"/>
    </source>
</evidence>
<protein>
    <submittedName>
        <fullName evidence="2">Uncharacterized protein</fullName>
    </submittedName>
</protein>
<proteinExistence type="predicted"/>
<sequence length="356" mass="40864">MAATTHIYSIDTECDKQFPALLQIEAVISDQQSTIMLIEMAYLPSQSTILFNKIQQLCGIIFTTGNKLYGWGPLKKELSAFVKYRLFDYSLFSTPSDVQGEFKDWFDRIKTKKLTILAPPTFDLPTKPINPYSDPKATWSLQNAVAVILNCFLDKSFTMSRWACGLDPLLGTYIHPKLVGSARTNDIRQQLTRRENLVAYAHYQPILAPSSRIVTITPRTPPPSTLAAISNVLGFDYEDISDDDEIPSAQSKPPSTEQRSSSPVKQKHSQHRTAASKKRRNYIRRQHRRPHRFDHTIVRHLNTNLHHQDVKRRLRHLQVPYVHFRLDKHRNRVVIGLKTDALVAQFNGTIRHDAFH</sequence>
<feature type="region of interest" description="Disordered" evidence="1">
    <location>
        <begin position="243"/>
        <end position="290"/>
    </location>
</feature>
<feature type="compositionally biased region" description="Basic residues" evidence="1">
    <location>
        <begin position="265"/>
        <end position="290"/>
    </location>
</feature>
<organism evidence="2 3">
    <name type="scientific">Didymodactylos carnosus</name>
    <dbReference type="NCBI Taxonomy" id="1234261"/>
    <lineage>
        <taxon>Eukaryota</taxon>
        <taxon>Metazoa</taxon>
        <taxon>Spiralia</taxon>
        <taxon>Gnathifera</taxon>
        <taxon>Rotifera</taxon>
        <taxon>Eurotatoria</taxon>
        <taxon>Bdelloidea</taxon>
        <taxon>Philodinida</taxon>
        <taxon>Philodinidae</taxon>
        <taxon>Didymodactylos</taxon>
    </lineage>
</organism>